<dbReference type="PANTHER" id="PTHR10443:SF12">
    <property type="entry name" value="DIPEPTIDASE"/>
    <property type="match status" value="1"/>
</dbReference>
<dbReference type="GO" id="GO:0070573">
    <property type="term" value="F:metallodipeptidase activity"/>
    <property type="evidence" value="ECO:0007669"/>
    <property type="project" value="InterPro"/>
</dbReference>
<reference evidence="1 2" key="1">
    <citation type="submission" date="2020-07" db="EMBL/GenBank/DDBJ databases">
        <title>Sequencing the genomes of 1000 actinobacteria strains.</title>
        <authorList>
            <person name="Klenk H.-P."/>
        </authorList>
    </citation>
    <scope>NUCLEOTIDE SEQUENCE [LARGE SCALE GENOMIC DNA]</scope>
    <source>
        <strain evidence="1 2">DSM 22083</strain>
    </source>
</reference>
<dbReference type="Pfam" id="PF01244">
    <property type="entry name" value="Peptidase_M19"/>
    <property type="match status" value="1"/>
</dbReference>
<keyword evidence="1" id="KW-0378">Hydrolase</keyword>
<gene>
    <name evidence="1" type="ORF">BKA15_004791</name>
</gene>
<dbReference type="PANTHER" id="PTHR10443">
    <property type="entry name" value="MICROSOMAL DIPEPTIDASE"/>
    <property type="match status" value="1"/>
</dbReference>
<dbReference type="Proteomes" id="UP000569914">
    <property type="component" value="Unassembled WGS sequence"/>
</dbReference>
<dbReference type="InterPro" id="IPR032466">
    <property type="entry name" value="Metal_Hydrolase"/>
</dbReference>
<dbReference type="Gene3D" id="3.20.20.140">
    <property type="entry name" value="Metal-dependent hydrolases"/>
    <property type="match status" value="1"/>
</dbReference>
<dbReference type="InterPro" id="IPR008257">
    <property type="entry name" value="Pept_M19"/>
</dbReference>
<dbReference type="EC" id="3.4.13.19" evidence="1"/>
<sequence>MNTAGTPATLVVDGHNDLVWEMRKRAYDFDRVDVAIDQPELQTDLPRLRRGAVGGQFWSVYVPSTLGVGEAVPATLEQIDGAHAMIERYADDLVLVTSAAELDAALSDGTRVASLLGAEGGHSIDNSLGVLRCLYRLGVRYLTLTHNDNTDWADSATDEPKAGGLTEFGREVVREMNRLGMLVDLSHVAPATMHAALDVSAAPVIFSHSSARAVCDHPRNVPDDVLARLAENGGTCMITFVPPFVSPEVRAWSVALQQRAEAAGVTGDDPDARAELIKEVGPVPVADLADVVAHCEHVREVAGIDHVGLGGDFDGITSVPTGLEDVSCYPALLAALADRGWTADDLAKLGHRNVVRSFAGAEAVAAELQQKSGPSLARIADLDGTAAVDSDGLGA</sequence>
<dbReference type="SUPFAM" id="SSF51556">
    <property type="entry name" value="Metallo-dependent hydrolases"/>
    <property type="match status" value="1"/>
</dbReference>
<accession>A0A7Y9IB57</accession>
<dbReference type="PROSITE" id="PS51365">
    <property type="entry name" value="RENAL_DIPEPTIDASE_2"/>
    <property type="match status" value="1"/>
</dbReference>
<dbReference type="GO" id="GO:0006508">
    <property type="term" value="P:proteolysis"/>
    <property type="evidence" value="ECO:0007669"/>
    <property type="project" value="InterPro"/>
</dbReference>
<protein>
    <submittedName>
        <fullName evidence="1">Membrane dipeptidase</fullName>
        <ecNumber evidence="1">3.4.13.19</ecNumber>
    </submittedName>
</protein>
<keyword evidence="2" id="KW-1185">Reference proteome</keyword>
<proteinExistence type="predicted"/>
<name>A0A7Y9IB57_9ACTN</name>
<organism evidence="1 2">
    <name type="scientific">Microlunatus parietis</name>
    <dbReference type="NCBI Taxonomy" id="682979"/>
    <lineage>
        <taxon>Bacteria</taxon>
        <taxon>Bacillati</taxon>
        <taxon>Actinomycetota</taxon>
        <taxon>Actinomycetes</taxon>
        <taxon>Propionibacteriales</taxon>
        <taxon>Propionibacteriaceae</taxon>
        <taxon>Microlunatus</taxon>
    </lineage>
</organism>
<dbReference type="EMBL" id="JACCBU010000001">
    <property type="protein sequence ID" value="NYE73462.1"/>
    <property type="molecule type" value="Genomic_DNA"/>
</dbReference>
<dbReference type="RefSeq" id="WP_312879241.1">
    <property type="nucleotide sequence ID" value="NZ_JACCBU010000001.1"/>
</dbReference>
<comment type="caution">
    <text evidence="1">The sequence shown here is derived from an EMBL/GenBank/DDBJ whole genome shotgun (WGS) entry which is preliminary data.</text>
</comment>
<dbReference type="CDD" id="cd01301">
    <property type="entry name" value="rDP_like"/>
    <property type="match status" value="1"/>
</dbReference>
<dbReference type="AlphaFoldDB" id="A0A7Y9IB57"/>
<evidence type="ECO:0000313" key="2">
    <source>
        <dbReference type="Proteomes" id="UP000569914"/>
    </source>
</evidence>
<keyword evidence="1" id="KW-0224">Dipeptidase</keyword>
<keyword evidence="1" id="KW-0645">Protease</keyword>
<evidence type="ECO:0000313" key="1">
    <source>
        <dbReference type="EMBL" id="NYE73462.1"/>
    </source>
</evidence>